<evidence type="ECO:0000256" key="1">
    <source>
        <dbReference type="SAM" id="MobiDB-lite"/>
    </source>
</evidence>
<evidence type="ECO:0000313" key="5">
    <source>
        <dbReference type="Proteomes" id="UP000199173"/>
    </source>
</evidence>
<dbReference type="Proteomes" id="UP000198760">
    <property type="component" value="Unassembled WGS sequence"/>
</dbReference>
<dbReference type="Proteomes" id="UP000199173">
    <property type="component" value="Unassembled WGS sequence"/>
</dbReference>
<dbReference type="EMBL" id="FOYJ01000009">
    <property type="protein sequence ID" value="SFR22327.1"/>
    <property type="molecule type" value="Genomic_DNA"/>
</dbReference>
<evidence type="ECO:0000313" key="2">
    <source>
        <dbReference type="EMBL" id="SFR22327.1"/>
    </source>
</evidence>
<organism evidence="2 5">
    <name type="scientific">Kosakonia radicincitans</name>
    <dbReference type="NCBI Taxonomy" id="283686"/>
    <lineage>
        <taxon>Bacteria</taxon>
        <taxon>Pseudomonadati</taxon>
        <taxon>Pseudomonadota</taxon>
        <taxon>Gammaproteobacteria</taxon>
        <taxon>Enterobacterales</taxon>
        <taxon>Enterobacteriaceae</taxon>
        <taxon>Kosakonia</taxon>
    </lineage>
</organism>
<dbReference type="EMBL" id="FPAV01000008">
    <property type="protein sequence ID" value="SFT99205.1"/>
    <property type="molecule type" value="Genomic_DNA"/>
</dbReference>
<proteinExistence type="predicted"/>
<feature type="region of interest" description="Disordered" evidence="1">
    <location>
        <begin position="129"/>
        <end position="154"/>
    </location>
</feature>
<feature type="compositionally biased region" description="Polar residues" evidence="1">
    <location>
        <begin position="129"/>
        <end position="148"/>
    </location>
</feature>
<evidence type="ECO:0000313" key="4">
    <source>
        <dbReference type="Proteomes" id="UP000198760"/>
    </source>
</evidence>
<dbReference type="AlphaFoldDB" id="A0AAX2EWH7"/>
<accession>A0AAX2EWH7</accession>
<reference evidence="4 5" key="1">
    <citation type="submission" date="2016-10" db="EMBL/GenBank/DDBJ databases">
        <authorList>
            <person name="Varghese N."/>
            <person name="Submissions S."/>
        </authorList>
    </citation>
    <scope>NUCLEOTIDE SEQUENCE [LARGE SCALE GENOMIC DNA]</scope>
    <source>
        <strain evidence="3 4">NFIX06</strain>
        <strain evidence="2 5">NFIX08</strain>
    </source>
</reference>
<name>A0AAX2EWH7_9ENTR</name>
<sequence>MTNKVITIIKTLKDLRLGILTNPETTRLKNSSPVIPKPSAGKSWGTAEDLRAAKWIFAQLLEVNASLSEPKWVEWANTIRLMRLQDSRSHKDICSLPKRASKDEFWKNNILSPSPLRRQWDTLTTRRLNGQSAGQPKTGASTLDNTDWINGVFK</sequence>
<comment type="caution">
    <text evidence="2">The sequence shown here is derived from an EMBL/GenBank/DDBJ whole genome shotgun (WGS) entry which is preliminary data.</text>
</comment>
<evidence type="ECO:0008006" key="6">
    <source>
        <dbReference type="Google" id="ProtNLM"/>
    </source>
</evidence>
<keyword evidence="4" id="KW-1185">Reference proteome</keyword>
<gene>
    <name evidence="3" type="ORF">SAMN03159428_03268</name>
    <name evidence="2" type="ORF">SAMN03159514_03807</name>
</gene>
<evidence type="ECO:0000313" key="3">
    <source>
        <dbReference type="EMBL" id="SFT99205.1"/>
    </source>
</evidence>
<protein>
    <recommendedName>
        <fullName evidence="6">Phage replication protein O</fullName>
    </recommendedName>
</protein>